<dbReference type="EMBL" id="JASBNA010000018">
    <property type="protein sequence ID" value="KAK7685981.1"/>
    <property type="molecule type" value="Genomic_DNA"/>
</dbReference>
<reference evidence="1 2" key="1">
    <citation type="submission" date="2022-09" db="EMBL/GenBank/DDBJ databases">
        <authorList>
            <person name="Palmer J.M."/>
        </authorList>
    </citation>
    <scope>NUCLEOTIDE SEQUENCE [LARGE SCALE GENOMIC DNA]</scope>
    <source>
        <strain evidence="1 2">DSM 7382</strain>
    </source>
</reference>
<organism evidence="1 2">
    <name type="scientific">Cerrena zonata</name>
    <dbReference type="NCBI Taxonomy" id="2478898"/>
    <lineage>
        <taxon>Eukaryota</taxon>
        <taxon>Fungi</taxon>
        <taxon>Dikarya</taxon>
        <taxon>Basidiomycota</taxon>
        <taxon>Agaricomycotina</taxon>
        <taxon>Agaricomycetes</taxon>
        <taxon>Polyporales</taxon>
        <taxon>Cerrenaceae</taxon>
        <taxon>Cerrena</taxon>
    </lineage>
</organism>
<gene>
    <name evidence="1" type="ORF">QCA50_010791</name>
</gene>
<keyword evidence="2" id="KW-1185">Reference proteome</keyword>
<comment type="caution">
    <text evidence="1">The sequence shown here is derived from an EMBL/GenBank/DDBJ whole genome shotgun (WGS) entry which is preliminary data.</text>
</comment>
<dbReference type="AlphaFoldDB" id="A0AAW0G8N8"/>
<accession>A0AAW0G8N8</accession>
<name>A0AAW0G8N8_9APHY</name>
<evidence type="ECO:0000313" key="2">
    <source>
        <dbReference type="Proteomes" id="UP001385951"/>
    </source>
</evidence>
<evidence type="ECO:0000313" key="1">
    <source>
        <dbReference type="EMBL" id="KAK7685981.1"/>
    </source>
</evidence>
<dbReference type="Proteomes" id="UP001385951">
    <property type="component" value="Unassembled WGS sequence"/>
</dbReference>
<proteinExistence type="predicted"/>
<sequence>MGSKYSPSTSRKPSLQSVQFAMKFTSSVVLTVTVSLFAAMASASIILPSSLTKRECGEEAEFCLQTTGTMGCCPDFVCSPAVNGIPFGGTCVPNTTDDD</sequence>
<protein>
    <submittedName>
        <fullName evidence="1">Uncharacterized protein</fullName>
    </submittedName>
</protein>